<feature type="non-terminal residue" evidence="1">
    <location>
        <position position="56"/>
    </location>
</feature>
<comment type="caution">
    <text evidence="1">The sequence shown here is derived from an EMBL/GenBank/DDBJ whole genome shotgun (WGS) entry which is preliminary data.</text>
</comment>
<accession>A0A0F9ANZ6</accession>
<protein>
    <submittedName>
        <fullName evidence="1">Uncharacterized protein</fullName>
    </submittedName>
</protein>
<dbReference type="SUPFAM" id="SSF57903">
    <property type="entry name" value="FYVE/PHD zinc finger"/>
    <property type="match status" value="1"/>
</dbReference>
<evidence type="ECO:0000313" key="1">
    <source>
        <dbReference type="EMBL" id="KKK73916.1"/>
    </source>
</evidence>
<dbReference type="InterPro" id="IPR011011">
    <property type="entry name" value="Znf_FYVE_PHD"/>
</dbReference>
<sequence>MKQCRKCKKLLDESCFGIRQVEKDGLHYYCKDCIKIYTGVSKERVKVYNKTYRQVN</sequence>
<dbReference type="EMBL" id="LAZR01056565">
    <property type="protein sequence ID" value="KKK73916.1"/>
    <property type="molecule type" value="Genomic_DNA"/>
</dbReference>
<reference evidence="1" key="1">
    <citation type="journal article" date="2015" name="Nature">
        <title>Complex archaea that bridge the gap between prokaryotes and eukaryotes.</title>
        <authorList>
            <person name="Spang A."/>
            <person name="Saw J.H."/>
            <person name="Jorgensen S.L."/>
            <person name="Zaremba-Niedzwiedzka K."/>
            <person name="Martijn J."/>
            <person name="Lind A.E."/>
            <person name="van Eijk R."/>
            <person name="Schleper C."/>
            <person name="Guy L."/>
            <person name="Ettema T.J."/>
        </authorList>
    </citation>
    <scope>NUCLEOTIDE SEQUENCE</scope>
</reference>
<dbReference type="AlphaFoldDB" id="A0A0F9ANZ6"/>
<organism evidence="1">
    <name type="scientific">marine sediment metagenome</name>
    <dbReference type="NCBI Taxonomy" id="412755"/>
    <lineage>
        <taxon>unclassified sequences</taxon>
        <taxon>metagenomes</taxon>
        <taxon>ecological metagenomes</taxon>
    </lineage>
</organism>
<gene>
    <name evidence="1" type="ORF">LCGC14_2889050</name>
</gene>
<name>A0A0F9ANZ6_9ZZZZ</name>
<proteinExistence type="predicted"/>